<feature type="domain" description="NTP pyrophosphohydrolase MazG-like" evidence="1">
    <location>
        <begin position="37"/>
        <end position="117"/>
    </location>
</feature>
<dbReference type="Gene3D" id="1.10.287.1080">
    <property type="entry name" value="MazG-like"/>
    <property type="match status" value="1"/>
</dbReference>
<organism evidence="2 3">
    <name type="scientific">Gracilibacillus caseinilyticus</name>
    <dbReference type="NCBI Taxonomy" id="2932256"/>
    <lineage>
        <taxon>Bacteria</taxon>
        <taxon>Bacillati</taxon>
        <taxon>Bacillota</taxon>
        <taxon>Bacilli</taxon>
        <taxon>Bacillales</taxon>
        <taxon>Bacillaceae</taxon>
        <taxon>Gracilibacillus</taxon>
    </lineage>
</organism>
<sequence length="128" mass="14826">MKELQAYMAAYHKDMDWEISGENYEEEKASLLHNYMLLSTEVAEVAEELRKVFNSTNQQMNQGTPESDAFAEAKQSVREDVGKELADCMAYIVKYANYFDIDLESAFYQKMVEVKDRKNKDIGVKTKN</sequence>
<name>A0ABY4EWD9_9BACI</name>
<keyword evidence="3" id="KW-1185">Reference proteome</keyword>
<evidence type="ECO:0000259" key="1">
    <source>
        <dbReference type="Pfam" id="PF03819"/>
    </source>
</evidence>
<dbReference type="InterPro" id="IPR004518">
    <property type="entry name" value="MazG-like_dom"/>
</dbReference>
<evidence type="ECO:0000313" key="3">
    <source>
        <dbReference type="Proteomes" id="UP000831782"/>
    </source>
</evidence>
<dbReference type="RefSeq" id="WP_244719313.1">
    <property type="nucleotide sequence ID" value="NZ_CP095072.1"/>
</dbReference>
<dbReference type="Proteomes" id="UP000831782">
    <property type="component" value="Chromosome"/>
</dbReference>
<gene>
    <name evidence="2" type="ORF">MUN88_21585</name>
</gene>
<reference evidence="2 3" key="1">
    <citation type="submission" date="2022-04" db="EMBL/GenBank/DDBJ databases">
        <title>Gracilibacillus sp. isolated from saltern.</title>
        <authorList>
            <person name="Won M."/>
            <person name="Lee C.-M."/>
            <person name="Woen H.-Y."/>
            <person name="Kwon S.-W."/>
        </authorList>
    </citation>
    <scope>NUCLEOTIDE SEQUENCE [LARGE SCALE GENOMIC DNA]</scope>
    <source>
        <strain evidence="2 3">SSWR10-1</strain>
    </source>
</reference>
<dbReference type="EMBL" id="CP095072">
    <property type="protein sequence ID" value="UOQ48585.1"/>
    <property type="molecule type" value="Genomic_DNA"/>
</dbReference>
<accession>A0ABY4EWD9</accession>
<dbReference type="Pfam" id="PF03819">
    <property type="entry name" value="MazG"/>
    <property type="match status" value="1"/>
</dbReference>
<protein>
    <recommendedName>
        <fullName evidence="1">NTP pyrophosphohydrolase MazG-like domain-containing protein</fullName>
    </recommendedName>
</protein>
<evidence type="ECO:0000313" key="2">
    <source>
        <dbReference type="EMBL" id="UOQ48585.1"/>
    </source>
</evidence>
<dbReference type="SUPFAM" id="SSF101386">
    <property type="entry name" value="all-alpha NTP pyrophosphatases"/>
    <property type="match status" value="1"/>
</dbReference>
<proteinExistence type="predicted"/>